<keyword evidence="3" id="KW-0804">Transcription</keyword>
<dbReference type="PROSITE" id="PS50987">
    <property type="entry name" value="HTH_ARSR_2"/>
    <property type="match status" value="1"/>
</dbReference>
<dbReference type="Gene3D" id="1.10.10.10">
    <property type="entry name" value="Winged helix-like DNA-binding domain superfamily/Winged helix DNA-binding domain"/>
    <property type="match status" value="1"/>
</dbReference>
<dbReference type="PANTHER" id="PTHR43132:SF2">
    <property type="entry name" value="ARSENICAL RESISTANCE OPERON REPRESSOR ARSR-RELATED"/>
    <property type="match status" value="1"/>
</dbReference>
<evidence type="ECO:0000259" key="4">
    <source>
        <dbReference type="PROSITE" id="PS50987"/>
    </source>
</evidence>
<dbReference type="SUPFAM" id="SSF46785">
    <property type="entry name" value="Winged helix' DNA-binding domain"/>
    <property type="match status" value="1"/>
</dbReference>
<dbReference type="PRINTS" id="PR00778">
    <property type="entry name" value="HTHARSR"/>
</dbReference>
<comment type="caution">
    <text evidence="5">The sequence shown here is derived from an EMBL/GenBank/DDBJ whole genome shotgun (WGS) entry which is preliminary data.</text>
</comment>
<dbReference type="SMART" id="SM00418">
    <property type="entry name" value="HTH_ARSR"/>
    <property type="match status" value="1"/>
</dbReference>
<organism evidence="5 6">
    <name type="scientific">Streptomyces bullii</name>
    <dbReference type="NCBI Taxonomy" id="349910"/>
    <lineage>
        <taxon>Bacteria</taxon>
        <taxon>Bacillati</taxon>
        <taxon>Actinomycetota</taxon>
        <taxon>Actinomycetes</taxon>
        <taxon>Kitasatosporales</taxon>
        <taxon>Streptomycetaceae</taxon>
        <taxon>Streptomyces</taxon>
    </lineage>
</organism>
<feature type="domain" description="HTH arsR-type" evidence="4">
    <location>
        <begin position="173"/>
        <end position="260"/>
    </location>
</feature>
<evidence type="ECO:0000313" key="5">
    <source>
        <dbReference type="EMBL" id="MFC5634578.1"/>
    </source>
</evidence>
<evidence type="ECO:0000256" key="1">
    <source>
        <dbReference type="ARBA" id="ARBA00023015"/>
    </source>
</evidence>
<evidence type="ECO:0000256" key="2">
    <source>
        <dbReference type="ARBA" id="ARBA00023125"/>
    </source>
</evidence>
<dbReference type="Proteomes" id="UP001596154">
    <property type="component" value="Unassembled WGS sequence"/>
</dbReference>
<dbReference type="PANTHER" id="PTHR43132">
    <property type="entry name" value="ARSENICAL RESISTANCE OPERON REPRESSOR ARSR-RELATED"/>
    <property type="match status" value="1"/>
</dbReference>
<dbReference type="InterPro" id="IPR001845">
    <property type="entry name" value="HTH_ArsR_DNA-bd_dom"/>
</dbReference>
<dbReference type="CDD" id="cd00090">
    <property type="entry name" value="HTH_ARSR"/>
    <property type="match status" value="1"/>
</dbReference>
<keyword evidence="1" id="KW-0805">Transcription regulation</keyword>
<dbReference type="EMBL" id="JBHSNY010000004">
    <property type="protein sequence ID" value="MFC5634578.1"/>
    <property type="molecule type" value="Genomic_DNA"/>
</dbReference>
<gene>
    <name evidence="5" type="ORF">ACFPZJ_12480</name>
</gene>
<evidence type="ECO:0000256" key="3">
    <source>
        <dbReference type="ARBA" id="ARBA00023163"/>
    </source>
</evidence>
<reference evidence="6" key="1">
    <citation type="journal article" date="2019" name="Int. J. Syst. Evol. Microbiol.">
        <title>The Global Catalogue of Microorganisms (GCM) 10K type strain sequencing project: providing services to taxonomists for standard genome sequencing and annotation.</title>
        <authorList>
            <consortium name="The Broad Institute Genomics Platform"/>
            <consortium name="The Broad Institute Genome Sequencing Center for Infectious Disease"/>
            <person name="Wu L."/>
            <person name="Ma J."/>
        </authorList>
    </citation>
    <scope>NUCLEOTIDE SEQUENCE [LARGE SCALE GENOMIC DNA]</scope>
    <source>
        <strain evidence="6">CGMCC 4.7248</strain>
    </source>
</reference>
<dbReference type="InterPro" id="IPR051011">
    <property type="entry name" value="Metal_resp_trans_reg"/>
</dbReference>
<accession>A0ABW0UN36</accession>
<dbReference type="Pfam" id="PF01022">
    <property type="entry name" value="HTH_5"/>
    <property type="match status" value="1"/>
</dbReference>
<evidence type="ECO:0000313" key="6">
    <source>
        <dbReference type="Proteomes" id="UP001596154"/>
    </source>
</evidence>
<keyword evidence="2" id="KW-0238">DNA-binding</keyword>
<dbReference type="InterPro" id="IPR036390">
    <property type="entry name" value="WH_DNA-bd_sf"/>
</dbReference>
<sequence>MRILHQGRSVALAEELARIIRKPDLSALPGELFNVPDPSRSTLEAELSHVSDCIADDSRQRTLEFIEQYWEWAIAPYWKTIRASLEEEILFRGRTLAVEGPEAMLRELGGTVSWNRPVLTAPYHRDLDHTVRKSRLLLIPTAFSGGIRMFAARDGVLAMSYQVRATALFHGDTTRKTHPELTDRLAIMIGTRRAQVMRSLVMPKTTTAVAESLGLAKSTVSQHLAVLTEAGVVWRQRLGGQVFYQLDREGFLLLEHLGQS</sequence>
<protein>
    <submittedName>
        <fullName evidence="5">ArsR/SmtB family transcription factor</fullName>
    </submittedName>
</protein>
<keyword evidence="6" id="KW-1185">Reference proteome</keyword>
<proteinExistence type="predicted"/>
<name>A0ABW0UN36_9ACTN</name>
<dbReference type="InterPro" id="IPR011991">
    <property type="entry name" value="ArsR-like_HTH"/>
</dbReference>
<dbReference type="RefSeq" id="WP_381020502.1">
    <property type="nucleotide sequence ID" value="NZ_JBHSNY010000004.1"/>
</dbReference>
<dbReference type="InterPro" id="IPR036388">
    <property type="entry name" value="WH-like_DNA-bd_sf"/>
</dbReference>